<name>A0A927B8J0_9BACT</name>
<evidence type="ECO:0000313" key="3">
    <source>
        <dbReference type="Proteomes" id="UP000653797"/>
    </source>
</evidence>
<feature type="signal peptide" evidence="1">
    <location>
        <begin position="1"/>
        <end position="18"/>
    </location>
</feature>
<evidence type="ECO:0000313" key="2">
    <source>
        <dbReference type="EMBL" id="MBD2757233.1"/>
    </source>
</evidence>
<sequence length="58" mass="6794">MKNHYLFTVLSLSLTATAQTLPGMPYHPSPKQPFGQYIFWETLIDNYRWQETMNSQGN</sequence>
<comment type="caution">
    <text evidence="2">The sequence shown here is derived from an EMBL/GenBank/DDBJ whole genome shotgun (WGS) entry which is preliminary data.</text>
</comment>
<reference evidence="2" key="1">
    <citation type="submission" date="2020-09" db="EMBL/GenBank/DDBJ databases">
        <authorList>
            <person name="Kim M.K."/>
        </authorList>
    </citation>
    <scope>NUCLEOTIDE SEQUENCE</scope>
    <source>
        <strain evidence="2">BT704</strain>
    </source>
</reference>
<feature type="chain" id="PRO_5037318958" evidence="1">
    <location>
        <begin position="19"/>
        <end position="58"/>
    </location>
</feature>
<keyword evidence="1" id="KW-0732">Signal</keyword>
<accession>A0A927B8J0</accession>
<dbReference type="RefSeq" id="WP_191042856.1">
    <property type="nucleotide sequence ID" value="NZ_JACXAA010000019.1"/>
</dbReference>
<dbReference type="EMBL" id="JACXAA010000019">
    <property type="protein sequence ID" value="MBD2757233.1"/>
    <property type="molecule type" value="Genomic_DNA"/>
</dbReference>
<protein>
    <submittedName>
        <fullName evidence="2">Uncharacterized protein</fullName>
    </submittedName>
</protein>
<gene>
    <name evidence="2" type="ORF">IC230_30440</name>
</gene>
<organism evidence="2 3">
    <name type="scientific">Spirosoma validum</name>
    <dbReference type="NCBI Taxonomy" id="2771355"/>
    <lineage>
        <taxon>Bacteria</taxon>
        <taxon>Pseudomonadati</taxon>
        <taxon>Bacteroidota</taxon>
        <taxon>Cytophagia</taxon>
        <taxon>Cytophagales</taxon>
        <taxon>Cytophagaceae</taxon>
        <taxon>Spirosoma</taxon>
    </lineage>
</organism>
<evidence type="ECO:0000256" key="1">
    <source>
        <dbReference type="SAM" id="SignalP"/>
    </source>
</evidence>
<proteinExistence type="predicted"/>
<keyword evidence="3" id="KW-1185">Reference proteome</keyword>
<dbReference type="AlphaFoldDB" id="A0A927B8J0"/>
<dbReference type="Proteomes" id="UP000653797">
    <property type="component" value="Unassembled WGS sequence"/>
</dbReference>